<reference evidence="1 2" key="1">
    <citation type="submission" date="2024-09" db="EMBL/GenBank/DDBJ databases">
        <title>Rethinking Asexuality: The Enigmatic Case of Functional Sexual Genes in Lepraria (Stereocaulaceae).</title>
        <authorList>
            <person name="Doellman M."/>
            <person name="Sun Y."/>
            <person name="Barcenas-Pena A."/>
            <person name="Lumbsch H.T."/>
            <person name="Grewe F."/>
        </authorList>
    </citation>
    <scope>NUCLEOTIDE SEQUENCE [LARGE SCALE GENOMIC DNA]</scope>
    <source>
        <strain evidence="1 2">Grewe 0041</strain>
    </source>
</reference>
<evidence type="ECO:0000313" key="1">
    <source>
        <dbReference type="EMBL" id="KAL2051712.1"/>
    </source>
</evidence>
<protein>
    <submittedName>
        <fullName evidence="1">Uncharacterized protein</fullName>
    </submittedName>
</protein>
<comment type="caution">
    <text evidence="1">The sequence shown here is derived from an EMBL/GenBank/DDBJ whole genome shotgun (WGS) entry which is preliminary data.</text>
</comment>
<organism evidence="1 2">
    <name type="scientific">Lepraria finkii</name>
    <dbReference type="NCBI Taxonomy" id="1340010"/>
    <lineage>
        <taxon>Eukaryota</taxon>
        <taxon>Fungi</taxon>
        <taxon>Dikarya</taxon>
        <taxon>Ascomycota</taxon>
        <taxon>Pezizomycotina</taxon>
        <taxon>Lecanoromycetes</taxon>
        <taxon>OSLEUM clade</taxon>
        <taxon>Lecanoromycetidae</taxon>
        <taxon>Lecanorales</taxon>
        <taxon>Lecanorineae</taxon>
        <taxon>Stereocaulaceae</taxon>
        <taxon>Lepraria</taxon>
    </lineage>
</organism>
<dbReference type="Gene3D" id="2.40.70.10">
    <property type="entry name" value="Acid Proteases"/>
    <property type="match status" value="1"/>
</dbReference>
<dbReference type="EMBL" id="JBHFEH010000033">
    <property type="protein sequence ID" value="KAL2051712.1"/>
    <property type="molecule type" value="Genomic_DNA"/>
</dbReference>
<dbReference type="InterPro" id="IPR021109">
    <property type="entry name" value="Peptidase_aspartic_dom_sf"/>
</dbReference>
<sequence length="105" mass="11355">MRNLTDQNMITSLSFGYTAGLNQVVSSLTLGGYDASRFTLSNISVPFAADDSRILTVSVQSITASNTLQRIISPLPTGAFFLIDSSVPDLWLPMFSCQLFEEALG</sequence>
<name>A0ABR4B1F0_9LECA</name>
<proteinExistence type="predicted"/>
<keyword evidence="2" id="KW-1185">Reference proteome</keyword>
<accession>A0ABR4B1F0</accession>
<dbReference type="Proteomes" id="UP001590951">
    <property type="component" value="Unassembled WGS sequence"/>
</dbReference>
<dbReference type="SUPFAM" id="SSF50630">
    <property type="entry name" value="Acid proteases"/>
    <property type="match status" value="1"/>
</dbReference>
<evidence type="ECO:0000313" key="2">
    <source>
        <dbReference type="Proteomes" id="UP001590951"/>
    </source>
</evidence>
<gene>
    <name evidence="1" type="ORF">ABVK25_008126</name>
</gene>